<protein>
    <submittedName>
        <fullName evidence="1">Uncharacterized protein</fullName>
    </submittedName>
</protein>
<reference evidence="1 2" key="1">
    <citation type="journal article" date="2023" name="Sci. Data">
        <title>Genome assembly of the Korean intertidal mud-creeper Batillaria attramentaria.</title>
        <authorList>
            <person name="Patra A.K."/>
            <person name="Ho P.T."/>
            <person name="Jun S."/>
            <person name="Lee S.J."/>
            <person name="Kim Y."/>
            <person name="Won Y.J."/>
        </authorList>
    </citation>
    <scope>NUCLEOTIDE SEQUENCE [LARGE SCALE GENOMIC DNA]</scope>
    <source>
        <strain evidence="1">Wonlab-2016</strain>
    </source>
</reference>
<evidence type="ECO:0000313" key="1">
    <source>
        <dbReference type="EMBL" id="KAK7467858.1"/>
    </source>
</evidence>
<keyword evidence="2" id="KW-1185">Reference proteome</keyword>
<name>A0ABD0JA57_9CAEN</name>
<sequence>MRTSFTNLATNGGWASHAGLLSRQRRRGILRSQPEGGASYAYKLTKAGHLTLTYNDCRQCDRLRSLPQLTPAGKSPPVVPKQNWQSSQCGFVRSANEPFAQEVLQFSKPLQSSRERAEAGAPTTEMCCSDYEFPSLTSRTGIQSTFQSTGPDRDGPFTQSQLARTFLSFLITAV</sequence>
<dbReference type="EMBL" id="JACVVK020000535">
    <property type="protein sequence ID" value="KAK7467858.1"/>
    <property type="molecule type" value="Genomic_DNA"/>
</dbReference>
<proteinExistence type="predicted"/>
<dbReference type="AlphaFoldDB" id="A0ABD0JA57"/>
<gene>
    <name evidence="1" type="ORF">BaRGS_00036895</name>
</gene>
<organism evidence="1 2">
    <name type="scientific">Batillaria attramentaria</name>
    <dbReference type="NCBI Taxonomy" id="370345"/>
    <lineage>
        <taxon>Eukaryota</taxon>
        <taxon>Metazoa</taxon>
        <taxon>Spiralia</taxon>
        <taxon>Lophotrochozoa</taxon>
        <taxon>Mollusca</taxon>
        <taxon>Gastropoda</taxon>
        <taxon>Caenogastropoda</taxon>
        <taxon>Sorbeoconcha</taxon>
        <taxon>Cerithioidea</taxon>
        <taxon>Batillariidae</taxon>
        <taxon>Batillaria</taxon>
    </lineage>
</organism>
<evidence type="ECO:0000313" key="2">
    <source>
        <dbReference type="Proteomes" id="UP001519460"/>
    </source>
</evidence>
<accession>A0ABD0JA57</accession>
<comment type="caution">
    <text evidence="1">The sequence shown here is derived from an EMBL/GenBank/DDBJ whole genome shotgun (WGS) entry which is preliminary data.</text>
</comment>
<dbReference type="Proteomes" id="UP001519460">
    <property type="component" value="Unassembled WGS sequence"/>
</dbReference>